<name>A0ABP9URA8_9BACT</name>
<proteinExistence type="inferred from homology"/>
<dbReference type="PANTHER" id="PTHR33238:SF7">
    <property type="entry name" value="IRON-DEPENDENT TRANSCRIPTIONAL REGULATOR"/>
    <property type="match status" value="1"/>
</dbReference>
<gene>
    <name evidence="11" type="primary">dtxR</name>
    <name evidence="11" type="ORF">Hsar01_02137</name>
</gene>
<comment type="caution">
    <text evidence="11">The sequence shown here is derived from an EMBL/GenBank/DDBJ whole genome shotgun (WGS) entry which is preliminary data.</text>
</comment>
<dbReference type="InterPro" id="IPR036390">
    <property type="entry name" value="WH_DNA-bd_sf"/>
</dbReference>
<dbReference type="Proteomes" id="UP001476282">
    <property type="component" value="Unassembled WGS sequence"/>
</dbReference>
<evidence type="ECO:0000259" key="10">
    <source>
        <dbReference type="PROSITE" id="PS50944"/>
    </source>
</evidence>
<dbReference type="EMBL" id="BAABRI010000010">
    <property type="protein sequence ID" value="GAA5482911.1"/>
    <property type="molecule type" value="Genomic_DNA"/>
</dbReference>
<dbReference type="Pfam" id="PF02742">
    <property type="entry name" value="Fe_dep_repr_C"/>
    <property type="match status" value="1"/>
</dbReference>
<dbReference type="InterPro" id="IPR022687">
    <property type="entry name" value="HTH_DTXR"/>
</dbReference>
<evidence type="ECO:0000256" key="1">
    <source>
        <dbReference type="ARBA" id="ARBA00004496"/>
    </source>
</evidence>
<keyword evidence="6" id="KW-0805">Transcription regulation</keyword>
<evidence type="ECO:0000256" key="5">
    <source>
        <dbReference type="ARBA" id="ARBA00023004"/>
    </source>
</evidence>
<dbReference type="InterPro" id="IPR022689">
    <property type="entry name" value="Iron_dep_repressor"/>
</dbReference>
<evidence type="ECO:0000256" key="2">
    <source>
        <dbReference type="ARBA" id="ARBA00007871"/>
    </source>
</evidence>
<dbReference type="RefSeq" id="WP_353567038.1">
    <property type="nucleotide sequence ID" value="NZ_BAABRI010000010.1"/>
</dbReference>
<reference evidence="11 12" key="1">
    <citation type="submission" date="2024-02" db="EMBL/GenBank/DDBJ databases">
        <title>Haloferula sargassicola NBRC 104335.</title>
        <authorList>
            <person name="Ichikawa N."/>
            <person name="Katano-Makiyama Y."/>
            <person name="Hidaka K."/>
        </authorList>
    </citation>
    <scope>NUCLEOTIDE SEQUENCE [LARGE SCALE GENOMIC DNA]</scope>
    <source>
        <strain evidence="11 12">NBRC 104335</strain>
    </source>
</reference>
<dbReference type="SUPFAM" id="SSF46785">
    <property type="entry name" value="Winged helix' DNA-binding domain"/>
    <property type="match status" value="1"/>
</dbReference>
<dbReference type="SMART" id="SM00529">
    <property type="entry name" value="HTH_DTXR"/>
    <property type="match status" value="1"/>
</dbReference>
<dbReference type="Pfam" id="PF04023">
    <property type="entry name" value="FeoA"/>
    <property type="match status" value="1"/>
</dbReference>
<dbReference type="InterPro" id="IPR007167">
    <property type="entry name" value="Fe-transptr_FeoA-like"/>
</dbReference>
<evidence type="ECO:0000256" key="8">
    <source>
        <dbReference type="ARBA" id="ARBA00023163"/>
    </source>
</evidence>
<dbReference type="SUPFAM" id="SSF47979">
    <property type="entry name" value="Iron-dependent repressor protein, dimerization domain"/>
    <property type="match status" value="1"/>
</dbReference>
<protein>
    <recommendedName>
        <fullName evidence="4">Transcriptional regulator MntR</fullName>
    </recommendedName>
</protein>
<dbReference type="Gene3D" id="1.10.10.10">
    <property type="entry name" value="Winged helix-like DNA-binding domain superfamily/Winged helix DNA-binding domain"/>
    <property type="match status" value="1"/>
</dbReference>
<dbReference type="InterPro" id="IPR036421">
    <property type="entry name" value="Fe_dep_repressor_sf"/>
</dbReference>
<keyword evidence="7" id="KW-0238">DNA-binding</keyword>
<dbReference type="PANTHER" id="PTHR33238">
    <property type="entry name" value="IRON (METAL) DEPENDENT REPRESSOR, DTXR FAMILY"/>
    <property type="match status" value="1"/>
</dbReference>
<evidence type="ECO:0000313" key="11">
    <source>
        <dbReference type="EMBL" id="GAA5482911.1"/>
    </source>
</evidence>
<dbReference type="Gene3D" id="1.10.60.10">
    <property type="entry name" value="Iron dependent repressor, metal binding and dimerisation domain"/>
    <property type="match status" value="1"/>
</dbReference>
<keyword evidence="8" id="KW-0804">Transcription</keyword>
<keyword evidence="5" id="KW-0408">Iron</keyword>
<evidence type="ECO:0000256" key="6">
    <source>
        <dbReference type="ARBA" id="ARBA00023015"/>
    </source>
</evidence>
<comment type="subunit">
    <text evidence="3">Homodimer.</text>
</comment>
<organism evidence="11 12">
    <name type="scientific">Haloferula sargassicola</name>
    <dbReference type="NCBI Taxonomy" id="490096"/>
    <lineage>
        <taxon>Bacteria</taxon>
        <taxon>Pseudomonadati</taxon>
        <taxon>Verrucomicrobiota</taxon>
        <taxon>Verrucomicrobiia</taxon>
        <taxon>Verrucomicrobiales</taxon>
        <taxon>Verrucomicrobiaceae</taxon>
        <taxon>Haloferula</taxon>
    </lineage>
</organism>
<evidence type="ECO:0000256" key="9">
    <source>
        <dbReference type="ARBA" id="ARBA00025185"/>
    </source>
</evidence>
<keyword evidence="12" id="KW-1185">Reference proteome</keyword>
<comment type="subcellular location">
    <subcellularLocation>
        <location evidence="1">Cytoplasm</location>
    </subcellularLocation>
</comment>
<comment type="function">
    <text evidence="9">In the presence of manganese, represses expression of mntH and mntS. Up-regulates expression of mntP.</text>
</comment>
<dbReference type="InterPro" id="IPR008988">
    <property type="entry name" value="Transcriptional_repressor_C"/>
</dbReference>
<evidence type="ECO:0000313" key="12">
    <source>
        <dbReference type="Proteomes" id="UP001476282"/>
    </source>
</evidence>
<feature type="domain" description="HTH dtxR-type" evidence="10">
    <location>
        <begin position="1"/>
        <end position="64"/>
    </location>
</feature>
<comment type="similarity">
    <text evidence="2">Belongs to the DtxR/MntR family.</text>
</comment>
<dbReference type="PROSITE" id="PS50944">
    <property type="entry name" value="HTH_DTXR"/>
    <property type="match status" value="1"/>
</dbReference>
<evidence type="ECO:0000256" key="3">
    <source>
        <dbReference type="ARBA" id="ARBA00011738"/>
    </source>
</evidence>
<dbReference type="InterPro" id="IPR050536">
    <property type="entry name" value="DtxR_MntR_Metal-Reg"/>
</dbReference>
<dbReference type="SUPFAM" id="SSF50037">
    <property type="entry name" value="C-terminal domain of transcriptional repressors"/>
    <property type="match status" value="1"/>
</dbReference>
<dbReference type="Pfam" id="PF01325">
    <property type="entry name" value="Fe_dep_repress"/>
    <property type="match status" value="1"/>
</dbReference>
<sequence>MPSSTVENYLKAMHHLSGAGDEPIAIGRIAGELELTPGTVTTMMKHLGSRGLVDYLPRRGARLTPTGEAAALKVLRRHRLIELFLVEVMELDWGDVHDEAEELEHVISDRLLARMDEMLGHPTADPHGAPIPDADGRMPEQSCASLAEAEPGGYQVVQVSEEDGALLDWLSEHGLRPGSAFQLLSHDKPTGILRLKILGSGLETNLGSNAAGHLRVQPT</sequence>
<dbReference type="InterPro" id="IPR038157">
    <property type="entry name" value="FeoA_core_dom"/>
</dbReference>
<dbReference type="Gene3D" id="2.30.30.90">
    <property type="match status" value="1"/>
</dbReference>
<accession>A0ABP9URA8</accession>
<dbReference type="InterPro" id="IPR036388">
    <property type="entry name" value="WH-like_DNA-bd_sf"/>
</dbReference>
<evidence type="ECO:0000256" key="4">
    <source>
        <dbReference type="ARBA" id="ARBA00022386"/>
    </source>
</evidence>
<dbReference type="InterPro" id="IPR001367">
    <property type="entry name" value="Fe_dep_repressor"/>
</dbReference>
<evidence type="ECO:0000256" key="7">
    <source>
        <dbReference type="ARBA" id="ARBA00023125"/>
    </source>
</evidence>